<proteinExistence type="predicted"/>
<evidence type="ECO:0000256" key="1">
    <source>
        <dbReference type="SAM" id="MobiDB-lite"/>
    </source>
</evidence>
<feature type="domain" description="Helix-turn-helix" evidence="2">
    <location>
        <begin position="37"/>
        <end position="81"/>
    </location>
</feature>
<gene>
    <name evidence="3" type="ORF">ACFP1Z_32435</name>
</gene>
<dbReference type="RefSeq" id="WP_390321443.1">
    <property type="nucleotide sequence ID" value="NZ_JBHSPB010000037.1"/>
</dbReference>
<feature type="region of interest" description="Disordered" evidence="1">
    <location>
        <begin position="83"/>
        <end position="127"/>
    </location>
</feature>
<dbReference type="Pfam" id="PF12728">
    <property type="entry name" value="HTH_17"/>
    <property type="match status" value="1"/>
</dbReference>
<feature type="compositionally biased region" description="Gly residues" evidence="1">
    <location>
        <begin position="93"/>
        <end position="110"/>
    </location>
</feature>
<comment type="caution">
    <text evidence="3">The sequence shown here is derived from an EMBL/GenBank/DDBJ whole genome shotgun (WGS) entry which is preliminary data.</text>
</comment>
<sequence length="127" mass="13180">MAASAGAGDTSGARTHEGAAAAGSCSCDDASRIWPEVLTAREAAAYLRLDYQLVMRMTRAGALPNLKAGRTYRFHRRALEQVMGVDRPWPSGEGTGRGGQTAAGRGGSGTDGPVRAHSRGGHPGHHL</sequence>
<dbReference type="InterPro" id="IPR010093">
    <property type="entry name" value="SinI_DNA-bd"/>
</dbReference>
<organism evidence="3 4">
    <name type="scientific">Streptomyces gamaensis</name>
    <dbReference type="NCBI Taxonomy" id="1763542"/>
    <lineage>
        <taxon>Bacteria</taxon>
        <taxon>Bacillati</taxon>
        <taxon>Actinomycetota</taxon>
        <taxon>Actinomycetes</taxon>
        <taxon>Kitasatosporales</taxon>
        <taxon>Streptomycetaceae</taxon>
        <taxon>Streptomyces</taxon>
    </lineage>
</organism>
<dbReference type="InterPro" id="IPR041657">
    <property type="entry name" value="HTH_17"/>
</dbReference>
<dbReference type="Proteomes" id="UP001596083">
    <property type="component" value="Unassembled WGS sequence"/>
</dbReference>
<feature type="region of interest" description="Disordered" evidence="1">
    <location>
        <begin position="1"/>
        <end position="26"/>
    </location>
</feature>
<feature type="compositionally biased region" description="Basic residues" evidence="1">
    <location>
        <begin position="116"/>
        <end position="127"/>
    </location>
</feature>
<evidence type="ECO:0000259" key="2">
    <source>
        <dbReference type="Pfam" id="PF12728"/>
    </source>
</evidence>
<dbReference type="NCBIfam" id="TIGR01764">
    <property type="entry name" value="excise"/>
    <property type="match status" value="1"/>
</dbReference>
<keyword evidence="4" id="KW-1185">Reference proteome</keyword>
<accession>A0ABW0Z7R8</accession>
<name>A0ABW0Z7R8_9ACTN</name>
<protein>
    <submittedName>
        <fullName evidence="3">Helix-turn-helix domain-containing protein</fullName>
    </submittedName>
</protein>
<dbReference type="EMBL" id="JBHSPB010000037">
    <property type="protein sequence ID" value="MFC5724866.1"/>
    <property type="molecule type" value="Genomic_DNA"/>
</dbReference>
<evidence type="ECO:0000313" key="3">
    <source>
        <dbReference type="EMBL" id="MFC5724866.1"/>
    </source>
</evidence>
<reference evidence="4" key="1">
    <citation type="journal article" date="2019" name="Int. J. Syst. Evol. Microbiol.">
        <title>The Global Catalogue of Microorganisms (GCM) 10K type strain sequencing project: providing services to taxonomists for standard genome sequencing and annotation.</title>
        <authorList>
            <consortium name="The Broad Institute Genomics Platform"/>
            <consortium name="The Broad Institute Genome Sequencing Center for Infectious Disease"/>
            <person name="Wu L."/>
            <person name="Ma J."/>
        </authorList>
    </citation>
    <scope>NUCLEOTIDE SEQUENCE [LARGE SCALE GENOMIC DNA]</scope>
    <source>
        <strain evidence="4">CGMCC 4.7304</strain>
    </source>
</reference>
<evidence type="ECO:0000313" key="4">
    <source>
        <dbReference type="Proteomes" id="UP001596083"/>
    </source>
</evidence>